<evidence type="ECO:0000256" key="6">
    <source>
        <dbReference type="ARBA" id="ARBA00056910"/>
    </source>
</evidence>
<dbReference type="EMBL" id="LMYN01000004">
    <property type="protein sequence ID" value="KSA03881.1"/>
    <property type="molecule type" value="Genomic_DNA"/>
</dbReference>
<evidence type="ECO:0000256" key="7">
    <source>
        <dbReference type="ARBA" id="ARBA00060607"/>
    </source>
</evidence>
<feature type="domain" description="Allantoicase" evidence="8">
    <location>
        <begin position="27"/>
        <end position="179"/>
    </location>
</feature>
<dbReference type="GeneID" id="26837345"/>
<sequence length="342" mass="38097">MVKVLSQKEFQEQIVTQYTDVIGEKLGGKVLKFSDEWFAEAANLIKPKAPIFDANKFVPAGKWYDGWETRRHNVEEADYVIIKMGVASAKLIGCEIDTAFFNGNHAPHISVEAVSLNDDDSIESLPDSKWESVIEKTECGPSQKHFFVRDALTKTNYTHARLRMYPDGGIARFRLYGSVVPILPTDSSTVLDMASVLNGGVAIDRSDQHFGTADNLLLPGRGHDMSDGWETKRSREPGHVDWVVIRLGASTKISSVLVDTLHFRGNFPQKINVKAIKVTNDKDVPSFDSDKWDLLVDDSKTGPDKELEFKVTGDKVYSHVLFTIIPDGGVKRVRVFGNIVSN</sequence>
<evidence type="ECO:0000313" key="10">
    <source>
        <dbReference type="Proteomes" id="UP000054251"/>
    </source>
</evidence>
<evidence type="ECO:0000256" key="3">
    <source>
        <dbReference type="ARBA" id="ARBA00012170"/>
    </source>
</evidence>
<organism evidence="9 10">
    <name type="scientific">Debaryomyces fabryi</name>
    <dbReference type="NCBI Taxonomy" id="58627"/>
    <lineage>
        <taxon>Eukaryota</taxon>
        <taxon>Fungi</taxon>
        <taxon>Dikarya</taxon>
        <taxon>Ascomycota</taxon>
        <taxon>Saccharomycotina</taxon>
        <taxon>Pichiomycetes</taxon>
        <taxon>Debaryomycetaceae</taxon>
        <taxon>Debaryomyces</taxon>
    </lineage>
</organism>
<dbReference type="GO" id="GO:0006144">
    <property type="term" value="P:purine nucleobase metabolic process"/>
    <property type="evidence" value="ECO:0007669"/>
    <property type="project" value="UniProtKB-KW"/>
</dbReference>
<dbReference type="SUPFAM" id="SSF49785">
    <property type="entry name" value="Galactose-binding domain-like"/>
    <property type="match status" value="2"/>
</dbReference>
<dbReference type="EC" id="3.5.3.4" evidence="3"/>
<proteinExistence type="inferred from homology"/>
<dbReference type="InterPro" id="IPR005164">
    <property type="entry name" value="Allantoicase"/>
</dbReference>
<name>A0A0V1Q603_9ASCO</name>
<evidence type="ECO:0000256" key="1">
    <source>
        <dbReference type="ARBA" id="ARBA00001314"/>
    </source>
</evidence>
<evidence type="ECO:0000259" key="8">
    <source>
        <dbReference type="Pfam" id="PF03561"/>
    </source>
</evidence>
<comment type="similarity">
    <text evidence="2">Belongs to the allantoicase family.</text>
</comment>
<accession>A0A0V1Q603</accession>
<dbReference type="HAMAP" id="MF_00813">
    <property type="entry name" value="Allantoicase"/>
    <property type="match status" value="1"/>
</dbReference>
<comment type="pathway">
    <text evidence="7">Nitrogen metabolism; (S)-allantoin degradation; (S)-ureidoglycolate from allantoate (aminidohydrolase route): step 1/1.</text>
</comment>
<dbReference type="FunFam" id="2.60.120.260:FF:000078">
    <property type="entry name" value="DAL2p Allantoicase"/>
    <property type="match status" value="1"/>
</dbReference>
<dbReference type="OrthoDB" id="10266039at2759"/>
<protein>
    <recommendedName>
        <fullName evidence="3">allantoicase</fullName>
        <ecNumber evidence="3">3.5.3.4</ecNumber>
    </recommendedName>
</protein>
<comment type="catalytic activity">
    <reaction evidence="1">
        <text>allantoate + H2O = (S)-ureidoglycolate + urea</text>
        <dbReference type="Rhea" id="RHEA:11016"/>
        <dbReference type="ChEBI" id="CHEBI:15377"/>
        <dbReference type="ChEBI" id="CHEBI:16199"/>
        <dbReference type="ChEBI" id="CHEBI:17536"/>
        <dbReference type="ChEBI" id="CHEBI:57296"/>
        <dbReference type="EC" id="3.5.3.4"/>
    </reaction>
</comment>
<dbReference type="RefSeq" id="XP_015469983.1">
    <property type="nucleotide sequence ID" value="XM_015609166.1"/>
</dbReference>
<comment type="function">
    <text evidence="6">Utilization of purines as secondary nitrogen sources, when primary sources are limiting.</text>
</comment>
<keyword evidence="5" id="KW-0378">Hydrolase</keyword>
<feature type="domain" description="Allantoicase" evidence="8">
    <location>
        <begin position="199"/>
        <end position="339"/>
    </location>
</feature>
<dbReference type="AlphaFoldDB" id="A0A0V1Q603"/>
<gene>
    <name evidence="9" type="ORF">AC631_00336</name>
</gene>
<dbReference type="NCBIfam" id="TIGR02961">
    <property type="entry name" value="allantoicase"/>
    <property type="match status" value="1"/>
</dbReference>
<comment type="caution">
    <text evidence="9">The sequence shown here is derived from an EMBL/GenBank/DDBJ whole genome shotgun (WGS) entry which is preliminary data.</text>
</comment>
<dbReference type="PANTHER" id="PTHR12045">
    <property type="entry name" value="ALLANTOICASE"/>
    <property type="match status" value="1"/>
</dbReference>
<evidence type="ECO:0000256" key="4">
    <source>
        <dbReference type="ARBA" id="ARBA00022631"/>
    </source>
</evidence>
<dbReference type="PIRSF" id="PIRSF016516">
    <property type="entry name" value="Allantoicase"/>
    <property type="match status" value="1"/>
</dbReference>
<dbReference type="GO" id="GO:0004037">
    <property type="term" value="F:allantoicase activity"/>
    <property type="evidence" value="ECO:0007669"/>
    <property type="project" value="UniProtKB-EC"/>
</dbReference>
<evidence type="ECO:0000313" key="9">
    <source>
        <dbReference type="EMBL" id="KSA03881.1"/>
    </source>
</evidence>
<dbReference type="Proteomes" id="UP000054251">
    <property type="component" value="Unassembled WGS sequence"/>
</dbReference>
<dbReference type="Pfam" id="PF03561">
    <property type="entry name" value="Allantoicase"/>
    <property type="match status" value="2"/>
</dbReference>
<reference evidence="9 10" key="1">
    <citation type="submission" date="2015-11" db="EMBL/GenBank/DDBJ databases">
        <title>The genome of Debaryomyces fabryi.</title>
        <authorList>
            <person name="Tafer H."/>
            <person name="Lopandic K."/>
        </authorList>
    </citation>
    <scope>NUCLEOTIDE SEQUENCE [LARGE SCALE GENOMIC DNA]</scope>
    <source>
        <strain evidence="9 10">CBS 789</strain>
    </source>
</reference>
<dbReference type="GO" id="GO:0000256">
    <property type="term" value="P:allantoin catabolic process"/>
    <property type="evidence" value="ECO:0007669"/>
    <property type="project" value="InterPro"/>
</dbReference>
<keyword evidence="10" id="KW-1185">Reference proteome</keyword>
<dbReference type="Gene3D" id="2.60.120.260">
    <property type="entry name" value="Galactose-binding domain-like"/>
    <property type="match status" value="2"/>
</dbReference>
<dbReference type="InterPro" id="IPR008979">
    <property type="entry name" value="Galactose-bd-like_sf"/>
</dbReference>
<evidence type="ECO:0000256" key="2">
    <source>
        <dbReference type="ARBA" id="ARBA00009242"/>
    </source>
</evidence>
<evidence type="ECO:0000256" key="5">
    <source>
        <dbReference type="ARBA" id="ARBA00022801"/>
    </source>
</evidence>
<dbReference type="PANTHER" id="PTHR12045:SF3">
    <property type="entry name" value="INACTIVE ALLANTOICASE-RELATED"/>
    <property type="match status" value="1"/>
</dbReference>
<dbReference type="InterPro" id="IPR015908">
    <property type="entry name" value="Allantoicase_dom"/>
</dbReference>
<dbReference type="FunFam" id="2.60.120.260:FF:000059">
    <property type="entry name" value="Probable allantoicase"/>
    <property type="match status" value="1"/>
</dbReference>
<keyword evidence="4" id="KW-0659">Purine metabolism</keyword>